<dbReference type="VEuPathDB" id="FungiDB:NECHADRAFT_51514"/>
<evidence type="ECO:0000313" key="10">
    <source>
        <dbReference type="Proteomes" id="UP000005206"/>
    </source>
</evidence>
<feature type="domain" description="Xylanolytic transcriptional activator regulatory" evidence="8">
    <location>
        <begin position="83"/>
        <end position="317"/>
    </location>
</feature>
<dbReference type="GO" id="GO:0005634">
    <property type="term" value="C:nucleus"/>
    <property type="evidence" value="ECO:0007669"/>
    <property type="project" value="UniProtKB-SubCell"/>
</dbReference>
<keyword evidence="6" id="KW-0539">Nucleus</keyword>
<organism evidence="9 10">
    <name type="scientific">Fusarium vanettenii (strain ATCC MYA-4622 / CBS 123669 / FGSC 9596 / NRRL 45880 / 77-13-4)</name>
    <name type="common">Fusarium solani subsp. pisi</name>
    <dbReference type="NCBI Taxonomy" id="660122"/>
    <lineage>
        <taxon>Eukaryota</taxon>
        <taxon>Fungi</taxon>
        <taxon>Dikarya</taxon>
        <taxon>Ascomycota</taxon>
        <taxon>Pezizomycotina</taxon>
        <taxon>Sordariomycetes</taxon>
        <taxon>Hypocreomycetidae</taxon>
        <taxon>Hypocreales</taxon>
        <taxon>Nectriaceae</taxon>
        <taxon>Fusarium</taxon>
        <taxon>Fusarium solani species complex</taxon>
        <taxon>Fusarium vanettenii</taxon>
    </lineage>
</organism>
<dbReference type="KEGG" id="nhe:NECHADRAFT_51514"/>
<sequence length="584" mass="65296">MSRFQSRLPSMQPEDRFDQRSTEGPPTESTRELPGVSEGRLPWRLTRTNYQLIATVVESYSAVLPRGFVFPSRHALCRYVEGFFGGFHEHLPVIHIPTFTLATEAPELILAIASVGARYRFQTSQSHHLYFAARALLEDQLRHRDGYKPKAPVFDIPGSFPTLPQLESTLLADAPPSHLQNNHAPTSTERDLQTMHAMILLIALGTWNDRSLLRDAFSTASQLALLVREQISSLSEPDSQHQSWREWIKSEGRRRTIFVAYCFLNLHSVAYNSSPKILNREMGSLLLPSPESHWRAESQESWQLARDKDIHSGLSLEEAYSSLFNPDSSRRAASSFGNYVLVHCIIQHIFFARQLQFPSATASSLAPGVLGRLDSVLKSWQLGWEATKDSSFDPSAPGGPLSFNATGLFRLAYIRLHIDLGPCRQLELRDPGTIARAFSNAPLLERSASVARAVLQCAHSLSIPVRIGVEFVARTQTLTWSIVHSLCNLECGLFLGKWLQTIAAVLKRGEPLRDDEQRLLGIITSIVNETELCLQVQYEQDQVQKISQVAAAVIRLWAHTFKGAHVFEIMGLIGAGLDLCADML</sequence>
<evidence type="ECO:0000256" key="5">
    <source>
        <dbReference type="ARBA" id="ARBA00022833"/>
    </source>
</evidence>
<dbReference type="eggNOG" id="KOG1721">
    <property type="taxonomic scope" value="Eukaryota"/>
</dbReference>
<evidence type="ECO:0000256" key="2">
    <source>
        <dbReference type="ARBA" id="ARBA00022723"/>
    </source>
</evidence>
<evidence type="ECO:0000313" key="9">
    <source>
        <dbReference type="EMBL" id="EEU37441.1"/>
    </source>
</evidence>
<dbReference type="RefSeq" id="XP_003043154.1">
    <property type="nucleotide sequence ID" value="XM_003043108.1"/>
</dbReference>
<reference evidence="9 10" key="1">
    <citation type="journal article" date="2009" name="PLoS Genet.">
        <title>The genome of Nectria haematococca: contribution of supernumerary chromosomes to gene expansion.</title>
        <authorList>
            <person name="Coleman J.J."/>
            <person name="Rounsley S.D."/>
            <person name="Rodriguez-Carres M."/>
            <person name="Kuo A."/>
            <person name="Wasmann C.C."/>
            <person name="Grimwood J."/>
            <person name="Schmutz J."/>
            <person name="Taga M."/>
            <person name="White G.J."/>
            <person name="Zhou S."/>
            <person name="Schwartz D.C."/>
            <person name="Freitag M."/>
            <person name="Ma L.J."/>
            <person name="Danchin E.G."/>
            <person name="Henrissat B."/>
            <person name="Coutinho P.M."/>
            <person name="Nelson D.R."/>
            <person name="Straney D."/>
            <person name="Napoli C.A."/>
            <person name="Barker B.M."/>
            <person name="Gribskov M."/>
            <person name="Rep M."/>
            <person name="Kroken S."/>
            <person name="Molnar I."/>
            <person name="Rensing C."/>
            <person name="Kennell J.C."/>
            <person name="Zamora J."/>
            <person name="Farman M.L."/>
            <person name="Selker E.U."/>
            <person name="Salamov A."/>
            <person name="Shapiro H."/>
            <person name="Pangilinan J."/>
            <person name="Lindquist E."/>
            <person name="Lamers C."/>
            <person name="Grigoriev I.V."/>
            <person name="Geiser D.M."/>
            <person name="Covert S.F."/>
            <person name="Temporini E."/>
            <person name="Vanetten H.D."/>
        </authorList>
    </citation>
    <scope>NUCLEOTIDE SEQUENCE [LARGE SCALE GENOMIC DNA]</scope>
    <source>
        <strain evidence="10">ATCC MYA-4622 / CBS 123669 / FGSC 9596 / NRRL 45880 / 77-13-4</strain>
    </source>
</reference>
<evidence type="ECO:0000259" key="8">
    <source>
        <dbReference type="Pfam" id="PF04082"/>
    </source>
</evidence>
<proteinExistence type="predicted"/>
<keyword evidence="4" id="KW-0863">Zinc-finger</keyword>
<dbReference type="InterPro" id="IPR051059">
    <property type="entry name" value="VerF-like"/>
</dbReference>
<dbReference type="GO" id="GO:0000978">
    <property type="term" value="F:RNA polymerase II cis-regulatory region sequence-specific DNA binding"/>
    <property type="evidence" value="ECO:0007669"/>
    <property type="project" value="InterPro"/>
</dbReference>
<evidence type="ECO:0000256" key="6">
    <source>
        <dbReference type="ARBA" id="ARBA00023242"/>
    </source>
</evidence>
<dbReference type="PANTHER" id="PTHR40626">
    <property type="entry name" value="MIP31509P"/>
    <property type="match status" value="1"/>
</dbReference>
<dbReference type="GO" id="GO:0006351">
    <property type="term" value="P:DNA-templated transcription"/>
    <property type="evidence" value="ECO:0007669"/>
    <property type="project" value="InterPro"/>
</dbReference>
<gene>
    <name evidence="9" type="ORF">NECHADRAFT_51514</name>
</gene>
<protein>
    <recommendedName>
        <fullName evidence="8">Xylanolytic transcriptional activator regulatory domain-containing protein</fullName>
    </recommendedName>
</protein>
<dbReference type="InParanoid" id="C7ZEV6"/>
<keyword evidence="2" id="KW-0479">Metal-binding</keyword>
<dbReference type="AlphaFoldDB" id="C7ZEV6"/>
<evidence type="ECO:0000256" key="4">
    <source>
        <dbReference type="ARBA" id="ARBA00022771"/>
    </source>
</evidence>
<evidence type="ECO:0000256" key="1">
    <source>
        <dbReference type="ARBA" id="ARBA00004123"/>
    </source>
</evidence>
<dbReference type="HOGENOM" id="CLU_007784_2_0_1"/>
<evidence type="ECO:0000256" key="7">
    <source>
        <dbReference type="SAM" id="MobiDB-lite"/>
    </source>
</evidence>
<keyword evidence="5" id="KW-0862">Zinc</keyword>
<dbReference type="Proteomes" id="UP000005206">
    <property type="component" value="Chromosome 11"/>
</dbReference>
<dbReference type="CDD" id="cd12148">
    <property type="entry name" value="fungal_TF_MHR"/>
    <property type="match status" value="1"/>
</dbReference>
<evidence type="ECO:0000256" key="3">
    <source>
        <dbReference type="ARBA" id="ARBA00022737"/>
    </source>
</evidence>
<keyword evidence="3" id="KW-0677">Repeat</keyword>
<dbReference type="Pfam" id="PF04082">
    <property type="entry name" value="Fungal_trans"/>
    <property type="match status" value="1"/>
</dbReference>
<keyword evidence="10" id="KW-1185">Reference proteome</keyword>
<dbReference type="GeneID" id="9665259"/>
<dbReference type="OMA" id="FRIAWIR"/>
<dbReference type="EMBL" id="GG698922">
    <property type="protein sequence ID" value="EEU37441.1"/>
    <property type="molecule type" value="Genomic_DNA"/>
</dbReference>
<dbReference type="GO" id="GO:0008270">
    <property type="term" value="F:zinc ion binding"/>
    <property type="evidence" value="ECO:0007669"/>
    <property type="project" value="UniProtKB-KW"/>
</dbReference>
<dbReference type="GO" id="GO:0000785">
    <property type="term" value="C:chromatin"/>
    <property type="evidence" value="ECO:0007669"/>
    <property type="project" value="TreeGrafter"/>
</dbReference>
<dbReference type="PANTHER" id="PTHR40626:SF10">
    <property type="entry name" value="C2H2-TYPE DOMAIN-CONTAINING PROTEIN"/>
    <property type="match status" value="1"/>
</dbReference>
<feature type="region of interest" description="Disordered" evidence="7">
    <location>
        <begin position="1"/>
        <end position="36"/>
    </location>
</feature>
<name>C7ZEV6_FUSV7</name>
<comment type="subcellular location">
    <subcellularLocation>
        <location evidence="1">Nucleus</location>
    </subcellularLocation>
</comment>
<accession>C7ZEV6</accession>
<dbReference type="GO" id="GO:0000981">
    <property type="term" value="F:DNA-binding transcription factor activity, RNA polymerase II-specific"/>
    <property type="evidence" value="ECO:0007669"/>
    <property type="project" value="InterPro"/>
</dbReference>
<dbReference type="InterPro" id="IPR007219">
    <property type="entry name" value="XnlR_reg_dom"/>
</dbReference>
<dbReference type="OrthoDB" id="654211at2759"/>